<proteinExistence type="inferred from homology"/>
<evidence type="ECO:0000256" key="3">
    <source>
        <dbReference type="ARBA" id="ARBA00022630"/>
    </source>
</evidence>
<dbReference type="Gene3D" id="3.40.462.20">
    <property type="match status" value="1"/>
</dbReference>
<accession>A0A5P2UFG1</accession>
<dbReference type="PROSITE" id="PS00862">
    <property type="entry name" value="OX2_COVAL_FAD"/>
    <property type="match status" value="1"/>
</dbReference>
<keyword evidence="4" id="KW-0274">FAD</keyword>
<dbReference type="InterPro" id="IPR050416">
    <property type="entry name" value="FAD-linked_Oxidoreductase"/>
</dbReference>
<dbReference type="PROSITE" id="PS51387">
    <property type="entry name" value="FAD_PCMH"/>
    <property type="match status" value="1"/>
</dbReference>
<feature type="compositionally biased region" description="Polar residues" evidence="6">
    <location>
        <begin position="462"/>
        <end position="473"/>
    </location>
</feature>
<reference evidence="8" key="3">
    <citation type="submission" date="2020-09" db="EMBL/GenBank/DDBJ databases">
        <authorList>
            <person name="Sun Q."/>
            <person name="Ohkuma M."/>
        </authorList>
    </citation>
    <scope>NUCLEOTIDE SEQUENCE</scope>
    <source>
        <strain evidence="8">JCM 4834</strain>
    </source>
</reference>
<dbReference type="PANTHER" id="PTHR42973:SF39">
    <property type="entry name" value="FAD-BINDING PCMH-TYPE DOMAIN-CONTAINING PROTEIN"/>
    <property type="match status" value="1"/>
</dbReference>
<comment type="cofactor">
    <cofactor evidence="1">
        <name>FAD</name>
        <dbReference type="ChEBI" id="CHEBI:57692"/>
    </cofactor>
</comment>
<dbReference type="InterPro" id="IPR036318">
    <property type="entry name" value="FAD-bd_PCMH-like_sf"/>
</dbReference>
<dbReference type="InterPro" id="IPR016167">
    <property type="entry name" value="FAD-bd_PCMH_sub1"/>
</dbReference>
<evidence type="ECO:0000256" key="6">
    <source>
        <dbReference type="SAM" id="MobiDB-lite"/>
    </source>
</evidence>
<dbReference type="KEGG" id="ssub:CP968_01685"/>
<evidence type="ECO:0000256" key="1">
    <source>
        <dbReference type="ARBA" id="ARBA00001974"/>
    </source>
</evidence>
<reference evidence="9 10" key="2">
    <citation type="submission" date="2017-09" db="EMBL/GenBank/DDBJ databases">
        <authorList>
            <person name="Lee N."/>
            <person name="Cho B.-K."/>
        </authorList>
    </citation>
    <scope>NUCLEOTIDE SEQUENCE [LARGE SCALE GENOMIC DNA]</scope>
    <source>
        <strain evidence="9 10">ATCC 27467</strain>
    </source>
</reference>
<dbReference type="PANTHER" id="PTHR42973">
    <property type="entry name" value="BINDING OXIDOREDUCTASE, PUTATIVE (AFU_ORTHOLOGUE AFUA_1G17690)-RELATED"/>
    <property type="match status" value="1"/>
</dbReference>
<sequence length="473" mass="50543">MTRGDFDRFAERLSGRVLLPGSEGFDFERGGADPAFRHEPDVIVCAETAEDIQEAVRFAAERDMPIAVQATGHGLARPARGGVLLSTRRMSHVEIDSERQTATVGAGTRFGQLIPLAAEHGLAPLSGSSPGVGVVGYTLAGGLSLLTRTYGWAADSVRSLDLVTADGTLRTVTPESDPDLFRALFGGRDNFGVVARLEIELVPVTRLFGGGFFFDGEAAGRVLNAWSRWTRDQPPEMNSSAALISFPDAPDVPPALRGRDVLHVRIAYTGTADDGRTLVEPLRQAGPLLLEDLRDMPFTQSATVHNDPPVLLAAHADTALLERLDEATVDTLLTMAAPSTGWPTAIEIRHLGAAATDPSRAIAVADRNAEFLLSLVTLVDADVTRDKVADLYDRALAALAPVTRGAALNFLGAGADPHRLRAAYSEQDFAFLQNMKRTHDPKNLFRNNHTIPAPDPDPDPDQATSPRASAGAS</sequence>
<evidence type="ECO:0000313" key="9">
    <source>
        <dbReference type="EMBL" id="QEU77179.1"/>
    </source>
</evidence>
<dbReference type="AlphaFoldDB" id="A0A5P2UFG1"/>
<organism evidence="9 10">
    <name type="scientific">Streptomyces subrutilus</name>
    <dbReference type="NCBI Taxonomy" id="36818"/>
    <lineage>
        <taxon>Bacteria</taxon>
        <taxon>Bacillati</taxon>
        <taxon>Actinomycetota</taxon>
        <taxon>Actinomycetes</taxon>
        <taxon>Kitasatosporales</taxon>
        <taxon>Streptomycetaceae</taxon>
        <taxon>Streptomyces</taxon>
    </lineage>
</organism>
<keyword evidence="5" id="KW-0560">Oxidoreductase</keyword>
<dbReference type="Pfam" id="PF01565">
    <property type="entry name" value="FAD_binding_4"/>
    <property type="match status" value="1"/>
</dbReference>
<dbReference type="InterPro" id="IPR016166">
    <property type="entry name" value="FAD-bd_PCMH"/>
</dbReference>
<feature type="region of interest" description="Disordered" evidence="6">
    <location>
        <begin position="441"/>
        <end position="473"/>
    </location>
</feature>
<dbReference type="EMBL" id="BMVX01000001">
    <property type="protein sequence ID" value="GGZ45210.1"/>
    <property type="molecule type" value="Genomic_DNA"/>
</dbReference>
<dbReference type="Proteomes" id="UP000326831">
    <property type="component" value="Chromosome"/>
</dbReference>
<evidence type="ECO:0000256" key="4">
    <source>
        <dbReference type="ARBA" id="ARBA00022827"/>
    </source>
</evidence>
<reference evidence="8" key="1">
    <citation type="journal article" date="2014" name="Int. J. Syst. Evol. Microbiol.">
        <title>Complete genome sequence of Corynebacterium casei LMG S-19264T (=DSM 44701T), isolated from a smear-ripened cheese.</title>
        <authorList>
            <consortium name="US DOE Joint Genome Institute (JGI-PGF)"/>
            <person name="Walter F."/>
            <person name="Albersmeier A."/>
            <person name="Kalinowski J."/>
            <person name="Ruckert C."/>
        </authorList>
    </citation>
    <scope>NUCLEOTIDE SEQUENCE</scope>
    <source>
        <strain evidence="8">JCM 4834</strain>
    </source>
</reference>
<evidence type="ECO:0000313" key="8">
    <source>
        <dbReference type="EMBL" id="GGZ45210.1"/>
    </source>
</evidence>
<protein>
    <submittedName>
        <fullName evidence="8 9">Oxidoreductase</fullName>
    </submittedName>
</protein>
<evidence type="ECO:0000256" key="2">
    <source>
        <dbReference type="ARBA" id="ARBA00005466"/>
    </source>
</evidence>
<dbReference type="Gene3D" id="3.30.465.10">
    <property type="match status" value="1"/>
</dbReference>
<dbReference type="GO" id="GO:0016491">
    <property type="term" value="F:oxidoreductase activity"/>
    <property type="evidence" value="ECO:0007669"/>
    <property type="project" value="UniProtKB-KW"/>
</dbReference>
<dbReference type="InterPro" id="IPR006093">
    <property type="entry name" value="Oxy_OxRdtase_FAD_BS"/>
</dbReference>
<comment type="similarity">
    <text evidence="2">Belongs to the oxygen-dependent FAD-linked oxidoreductase family.</text>
</comment>
<evidence type="ECO:0000313" key="10">
    <source>
        <dbReference type="Proteomes" id="UP000326831"/>
    </source>
</evidence>
<dbReference type="GO" id="GO:0071949">
    <property type="term" value="F:FAD binding"/>
    <property type="evidence" value="ECO:0007669"/>
    <property type="project" value="InterPro"/>
</dbReference>
<name>A0A5P2UFG1_9ACTN</name>
<keyword evidence="3" id="KW-0285">Flavoprotein</keyword>
<dbReference type="Gene3D" id="3.30.43.10">
    <property type="entry name" value="Uridine Diphospho-n-acetylenolpyruvylglucosamine Reductase, domain 2"/>
    <property type="match status" value="1"/>
</dbReference>
<gene>
    <name evidence="9" type="ORF">CP968_01685</name>
    <name evidence="8" type="ORF">GCM10010371_00210</name>
</gene>
<feature type="domain" description="FAD-binding PCMH-type" evidence="7">
    <location>
        <begin position="36"/>
        <end position="204"/>
    </location>
</feature>
<dbReference type="InterPro" id="IPR016169">
    <property type="entry name" value="FAD-bd_PCMH_sub2"/>
</dbReference>
<dbReference type="EMBL" id="CP023701">
    <property type="protein sequence ID" value="QEU77179.1"/>
    <property type="molecule type" value="Genomic_DNA"/>
</dbReference>
<dbReference type="RefSeq" id="WP_150516276.1">
    <property type="nucleotide sequence ID" value="NZ_BMVX01000001.1"/>
</dbReference>
<dbReference type="InterPro" id="IPR006094">
    <property type="entry name" value="Oxid_FAD_bind_N"/>
</dbReference>
<dbReference type="SUPFAM" id="SSF56176">
    <property type="entry name" value="FAD-binding/transporter-associated domain-like"/>
    <property type="match status" value="1"/>
</dbReference>
<evidence type="ECO:0000256" key="5">
    <source>
        <dbReference type="ARBA" id="ARBA00023002"/>
    </source>
</evidence>
<keyword evidence="10" id="KW-1185">Reference proteome</keyword>
<dbReference type="OrthoDB" id="9775082at2"/>
<dbReference type="Proteomes" id="UP000634660">
    <property type="component" value="Unassembled WGS sequence"/>
</dbReference>
<evidence type="ECO:0000259" key="7">
    <source>
        <dbReference type="PROSITE" id="PS51387"/>
    </source>
</evidence>